<reference evidence="2 3" key="2">
    <citation type="submission" date="2016-09" db="EMBL/GenBank/DDBJ databases">
        <title>Streptomyces fradiae DSM40063, a candidate organism with high potential of specific P450 cytochromes.</title>
        <authorList>
            <person name="Grumaz C."/>
            <person name="Vainshtein Y."/>
            <person name="Kirstahler P."/>
            <person name="Sohn K."/>
        </authorList>
    </citation>
    <scope>NUCLEOTIDE SEQUENCE [LARGE SCALE GENOMIC DNA]</scope>
    <source>
        <strain evidence="2 3">DSM 40063</strain>
    </source>
</reference>
<comment type="caution">
    <text evidence="2">The sequence shown here is derived from an EMBL/GenBank/DDBJ whole genome shotgun (WGS) entry which is preliminary data.</text>
</comment>
<name>A0A1Y2NS99_STRFR</name>
<gene>
    <name evidence="2" type="ORF">BG846_03978</name>
    <name evidence="1" type="ORF">K701_04160</name>
</gene>
<accession>A0A1Y2NS99</accession>
<evidence type="ECO:0000313" key="3">
    <source>
        <dbReference type="Proteomes" id="UP000194318"/>
    </source>
</evidence>
<dbReference type="EMBL" id="MIFZ01000283">
    <property type="protein sequence ID" value="OSY50402.1"/>
    <property type="molecule type" value="Genomic_DNA"/>
</dbReference>
<sequence length="81" mass="8550">MHPSVVPVPVPDAVALLIGSQVPVAVLHAEMTAVEAATCVTVCRGEQYREAREYNLGRLAAANKMLAAHDPRLVVHPGGAR</sequence>
<organism evidence="2 3">
    <name type="scientific">Streptomyces fradiae ATCC 10745 = DSM 40063</name>
    <dbReference type="NCBI Taxonomy" id="1319510"/>
    <lineage>
        <taxon>Bacteria</taxon>
        <taxon>Bacillati</taxon>
        <taxon>Actinomycetota</taxon>
        <taxon>Actinomycetes</taxon>
        <taxon>Kitasatosporales</taxon>
        <taxon>Streptomycetaceae</taxon>
        <taxon>Streptomyces</taxon>
    </lineage>
</organism>
<keyword evidence="4" id="KW-1185">Reference proteome</keyword>
<evidence type="ECO:0000313" key="2">
    <source>
        <dbReference type="EMBL" id="OSY50402.1"/>
    </source>
</evidence>
<dbReference type="EMBL" id="ASYR01000004">
    <property type="protein sequence ID" value="KAF0651331.1"/>
    <property type="molecule type" value="Genomic_DNA"/>
</dbReference>
<proteinExistence type="predicted"/>
<dbReference type="Proteomes" id="UP000731519">
    <property type="component" value="Unassembled WGS sequence"/>
</dbReference>
<reference evidence="1 4" key="1">
    <citation type="submission" date="2013-05" db="EMBL/GenBank/DDBJ databases">
        <title>Genome Sequence of Streptomyces fradiae.</title>
        <authorList>
            <person name="Kirby R."/>
        </authorList>
    </citation>
    <scope>NUCLEOTIDE SEQUENCE [LARGE SCALE GENOMIC DNA]</scope>
    <source>
        <strain evidence="1 4">ATCC 10745</strain>
    </source>
</reference>
<dbReference type="AlphaFoldDB" id="A0A1Y2NS99"/>
<evidence type="ECO:0000313" key="4">
    <source>
        <dbReference type="Proteomes" id="UP000731519"/>
    </source>
</evidence>
<evidence type="ECO:0000313" key="1">
    <source>
        <dbReference type="EMBL" id="KAF0651331.1"/>
    </source>
</evidence>
<dbReference type="Proteomes" id="UP000194318">
    <property type="component" value="Unassembled WGS sequence"/>
</dbReference>
<protein>
    <submittedName>
        <fullName evidence="2">Uncharacterized protein</fullName>
    </submittedName>
</protein>